<dbReference type="PROSITE" id="PS51029">
    <property type="entry name" value="MADF"/>
    <property type="match status" value="1"/>
</dbReference>
<accession>A0A8X6YAG5</accession>
<dbReference type="AlphaFoldDB" id="A0A8X6YAG5"/>
<keyword evidence="5" id="KW-1185">Reference proteome</keyword>
<protein>
    <submittedName>
        <fullName evidence="4">MADF domain-containing protein</fullName>
    </submittedName>
</protein>
<feature type="compositionally biased region" description="Polar residues" evidence="2">
    <location>
        <begin position="226"/>
        <end position="246"/>
    </location>
</feature>
<evidence type="ECO:0000313" key="5">
    <source>
        <dbReference type="Proteomes" id="UP000886998"/>
    </source>
</evidence>
<name>A0A8X6YAG5_9ARAC</name>
<sequence>MSLRYGLLTKQRRSFRLSDLSVRLRRVKVSEWDACANISDDAILSHKRRGDEVSYAGQLVIEDLTSGLTKQFGPATMERRVIQEFIEIYRSEPSLWKVRSSHYNNKAIKNVAYRRMVNKLREIYPNADVEMVKRKINALRTNYRKELRKVEASKERNQLTGEPVYVPSLWYFELFHFIADQESEPPIIDVTDGVEVHDMLRVDFDENMAAFEREEMSDEFDDEFQVSSPESQSMRQMTNFSQNNHSPFKRRRDLSYKSEDQWYPKNEFSTSPTPDAEEVFGRYVASKLRHMDKSSQMLSERLISEVLFRGQMGLLTRSTFLTGEDPPPAVKVEE</sequence>
<dbReference type="SMART" id="SM00595">
    <property type="entry name" value="MADF"/>
    <property type="match status" value="1"/>
</dbReference>
<evidence type="ECO:0000259" key="3">
    <source>
        <dbReference type="PROSITE" id="PS51029"/>
    </source>
</evidence>
<evidence type="ECO:0000313" key="4">
    <source>
        <dbReference type="EMBL" id="GFY69176.1"/>
    </source>
</evidence>
<gene>
    <name evidence="4" type="primary">AVEN_127276_1</name>
    <name evidence="4" type="ORF">TNIN_320371</name>
</gene>
<feature type="coiled-coil region" evidence="1">
    <location>
        <begin position="129"/>
        <end position="156"/>
    </location>
</feature>
<reference evidence="4" key="1">
    <citation type="submission" date="2020-08" db="EMBL/GenBank/DDBJ databases">
        <title>Multicomponent nature underlies the extraordinary mechanical properties of spider dragline silk.</title>
        <authorList>
            <person name="Kono N."/>
            <person name="Nakamura H."/>
            <person name="Mori M."/>
            <person name="Yoshida Y."/>
            <person name="Ohtoshi R."/>
            <person name="Malay A.D."/>
            <person name="Moran D.A.P."/>
            <person name="Tomita M."/>
            <person name="Numata K."/>
            <person name="Arakawa K."/>
        </authorList>
    </citation>
    <scope>NUCLEOTIDE SEQUENCE</scope>
</reference>
<comment type="caution">
    <text evidence="4">The sequence shown here is derived from an EMBL/GenBank/DDBJ whole genome shotgun (WGS) entry which is preliminary data.</text>
</comment>
<dbReference type="OrthoDB" id="6422768at2759"/>
<dbReference type="PANTHER" id="PTHR21505">
    <property type="entry name" value="MADF DOMAIN-CONTAINING PROTEIN-RELATED"/>
    <property type="match status" value="1"/>
</dbReference>
<evidence type="ECO:0000256" key="1">
    <source>
        <dbReference type="SAM" id="Coils"/>
    </source>
</evidence>
<proteinExistence type="predicted"/>
<keyword evidence="1" id="KW-0175">Coiled coil</keyword>
<dbReference type="EMBL" id="BMAV01017481">
    <property type="protein sequence ID" value="GFY69176.1"/>
    <property type="molecule type" value="Genomic_DNA"/>
</dbReference>
<organism evidence="4 5">
    <name type="scientific">Trichonephila inaurata madagascariensis</name>
    <dbReference type="NCBI Taxonomy" id="2747483"/>
    <lineage>
        <taxon>Eukaryota</taxon>
        <taxon>Metazoa</taxon>
        <taxon>Ecdysozoa</taxon>
        <taxon>Arthropoda</taxon>
        <taxon>Chelicerata</taxon>
        <taxon>Arachnida</taxon>
        <taxon>Araneae</taxon>
        <taxon>Araneomorphae</taxon>
        <taxon>Entelegynae</taxon>
        <taxon>Araneoidea</taxon>
        <taxon>Nephilidae</taxon>
        <taxon>Trichonephila</taxon>
        <taxon>Trichonephila inaurata</taxon>
    </lineage>
</organism>
<dbReference type="InterPro" id="IPR006578">
    <property type="entry name" value="MADF-dom"/>
</dbReference>
<dbReference type="Proteomes" id="UP000886998">
    <property type="component" value="Unassembled WGS sequence"/>
</dbReference>
<dbReference type="Pfam" id="PF10545">
    <property type="entry name" value="MADF_DNA_bdg"/>
    <property type="match status" value="1"/>
</dbReference>
<feature type="domain" description="MADF" evidence="3">
    <location>
        <begin position="84"/>
        <end position="183"/>
    </location>
</feature>
<feature type="region of interest" description="Disordered" evidence="2">
    <location>
        <begin position="226"/>
        <end position="250"/>
    </location>
</feature>
<evidence type="ECO:0000256" key="2">
    <source>
        <dbReference type="SAM" id="MobiDB-lite"/>
    </source>
</evidence>
<dbReference type="PANTHER" id="PTHR21505:SF8">
    <property type="entry name" value="DPT-YFP REPRESSOR BY OVEREXPRESSION, ISOFORM D-RELATED"/>
    <property type="match status" value="1"/>
</dbReference>